<keyword evidence="4" id="KW-1185">Reference proteome</keyword>
<keyword evidence="1" id="KW-0812">Transmembrane</keyword>
<dbReference type="Proteomes" id="UP000188268">
    <property type="component" value="Unassembled WGS sequence"/>
</dbReference>
<feature type="transmembrane region" description="Helical" evidence="1">
    <location>
        <begin position="51"/>
        <end position="72"/>
    </location>
</feature>
<reference evidence="3 4" key="1">
    <citation type="submission" date="2013-09" db="EMBL/GenBank/DDBJ databases">
        <title>Corchorus capsularis genome sequencing.</title>
        <authorList>
            <person name="Alam M."/>
            <person name="Haque M.S."/>
            <person name="Islam M.S."/>
            <person name="Emdad E.M."/>
            <person name="Islam M.M."/>
            <person name="Ahmed B."/>
            <person name="Halim A."/>
            <person name="Hossen Q.M.M."/>
            <person name="Hossain M.Z."/>
            <person name="Ahmed R."/>
            <person name="Khan M.M."/>
            <person name="Islam R."/>
            <person name="Rashid M.M."/>
            <person name="Khan S.A."/>
            <person name="Rahman M.S."/>
            <person name="Alam M."/>
        </authorList>
    </citation>
    <scope>NUCLEOTIDE SEQUENCE [LARGE SCALE GENOMIC DNA]</scope>
    <source>
        <strain evidence="4">cv. CVL-1</strain>
        <tissue evidence="3">Whole seedling</tissue>
    </source>
</reference>
<protein>
    <submittedName>
        <fullName evidence="3">Uncharacterized protein</fullName>
    </submittedName>
</protein>
<organism evidence="3 4">
    <name type="scientific">Corchorus capsularis</name>
    <name type="common">Jute</name>
    <dbReference type="NCBI Taxonomy" id="210143"/>
    <lineage>
        <taxon>Eukaryota</taxon>
        <taxon>Viridiplantae</taxon>
        <taxon>Streptophyta</taxon>
        <taxon>Embryophyta</taxon>
        <taxon>Tracheophyta</taxon>
        <taxon>Spermatophyta</taxon>
        <taxon>Magnoliopsida</taxon>
        <taxon>eudicotyledons</taxon>
        <taxon>Gunneridae</taxon>
        <taxon>Pentapetalae</taxon>
        <taxon>rosids</taxon>
        <taxon>malvids</taxon>
        <taxon>Malvales</taxon>
        <taxon>Malvaceae</taxon>
        <taxon>Grewioideae</taxon>
        <taxon>Apeibeae</taxon>
        <taxon>Corchorus</taxon>
    </lineage>
</organism>
<proteinExistence type="predicted"/>
<comment type="caution">
    <text evidence="3">The sequence shown here is derived from an EMBL/GenBank/DDBJ whole genome shotgun (WGS) entry which is preliminary data.</text>
</comment>
<keyword evidence="1" id="KW-0472">Membrane</keyword>
<evidence type="ECO:0000313" key="4">
    <source>
        <dbReference type="Proteomes" id="UP000188268"/>
    </source>
</evidence>
<dbReference type="AlphaFoldDB" id="A0A1R3GGA8"/>
<evidence type="ECO:0000256" key="1">
    <source>
        <dbReference type="SAM" id="Phobius"/>
    </source>
</evidence>
<feature type="transmembrane region" description="Helical" evidence="1">
    <location>
        <begin position="79"/>
        <end position="98"/>
    </location>
</feature>
<feature type="signal peptide" evidence="2">
    <location>
        <begin position="1"/>
        <end position="17"/>
    </location>
</feature>
<keyword evidence="2" id="KW-0732">Signal</keyword>
<evidence type="ECO:0000256" key="2">
    <source>
        <dbReference type="SAM" id="SignalP"/>
    </source>
</evidence>
<dbReference type="Gramene" id="OMO57113">
    <property type="protein sequence ID" value="OMO57113"/>
    <property type="gene ID" value="CCACVL1_25992"/>
</dbReference>
<gene>
    <name evidence="3" type="ORF">CCACVL1_25992</name>
</gene>
<evidence type="ECO:0000313" key="3">
    <source>
        <dbReference type="EMBL" id="OMO57113.1"/>
    </source>
</evidence>
<name>A0A1R3GGA8_COCAP</name>
<feature type="chain" id="PRO_5011983315" evidence="2">
    <location>
        <begin position="18"/>
        <end position="103"/>
    </location>
</feature>
<dbReference type="EMBL" id="AWWV01014421">
    <property type="protein sequence ID" value="OMO57113.1"/>
    <property type="molecule type" value="Genomic_DNA"/>
</dbReference>
<keyword evidence="1" id="KW-1133">Transmembrane helix</keyword>
<accession>A0A1R3GGA8</accession>
<sequence>MSAFCFVLCIIITFALTAEFGTAVHNSYSQSDSMKAEKANAYIRLRSSTNVFLLCFELILACKFDLLPYIVGVIANRHFVFVLCNVIIFVLIVEFRIFSAADS</sequence>